<dbReference type="RefSeq" id="WP_073157608.1">
    <property type="nucleotide sequence ID" value="NZ_FQVL01000016.1"/>
</dbReference>
<reference evidence="1 2" key="1">
    <citation type="submission" date="2016-11" db="EMBL/GenBank/DDBJ databases">
        <authorList>
            <person name="Jaros S."/>
            <person name="Januszkiewicz K."/>
            <person name="Wedrychowicz H."/>
        </authorList>
    </citation>
    <scope>NUCLEOTIDE SEQUENCE [LARGE SCALE GENOMIC DNA]</scope>
    <source>
        <strain evidence="1 2">DSM 44666</strain>
    </source>
</reference>
<evidence type="ECO:0000313" key="2">
    <source>
        <dbReference type="Proteomes" id="UP000184476"/>
    </source>
</evidence>
<name>A0A1M5AUU1_9BACL</name>
<sequence>MKRKLTLWVDEDEKRILEQALKQNQKKLVSAITSTDFQRKFIRDELAITTELIQQIEKRQHLVELPTITRLHEVWRLNSFKRNGKHFGR</sequence>
<protein>
    <submittedName>
        <fullName evidence="1">Uncharacterized protein</fullName>
    </submittedName>
</protein>
<keyword evidence="2" id="KW-1185">Reference proteome</keyword>
<accession>A0A1M5AUU1</accession>
<organism evidence="1 2">
    <name type="scientific">Seinonella peptonophila</name>
    <dbReference type="NCBI Taxonomy" id="112248"/>
    <lineage>
        <taxon>Bacteria</taxon>
        <taxon>Bacillati</taxon>
        <taxon>Bacillota</taxon>
        <taxon>Bacilli</taxon>
        <taxon>Bacillales</taxon>
        <taxon>Thermoactinomycetaceae</taxon>
        <taxon>Seinonella</taxon>
    </lineage>
</organism>
<gene>
    <name evidence="1" type="ORF">SAMN05444392_11617</name>
</gene>
<evidence type="ECO:0000313" key="1">
    <source>
        <dbReference type="EMBL" id="SHF34031.1"/>
    </source>
</evidence>
<dbReference type="EMBL" id="FQVL01000016">
    <property type="protein sequence ID" value="SHF34031.1"/>
    <property type="molecule type" value="Genomic_DNA"/>
</dbReference>
<dbReference type="Proteomes" id="UP000184476">
    <property type="component" value="Unassembled WGS sequence"/>
</dbReference>
<proteinExistence type="predicted"/>
<dbReference type="STRING" id="112248.SAMN05444392_11617"/>
<dbReference type="AlphaFoldDB" id="A0A1M5AUU1"/>